<dbReference type="EMBL" id="CAJVPV010000335">
    <property type="protein sequence ID" value="CAG8452080.1"/>
    <property type="molecule type" value="Genomic_DNA"/>
</dbReference>
<proteinExistence type="predicted"/>
<evidence type="ECO:0000313" key="2">
    <source>
        <dbReference type="Proteomes" id="UP000789342"/>
    </source>
</evidence>
<comment type="caution">
    <text evidence="1">The sequence shown here is derived from an EMBL/GenBank/DDBJ whole genome shotgun (WGS) entry which is preliminary data.</text>
</comment>
<organism evidence="1 2">
    <name type="scientific">Acaulospora morrowiae</name>
    <dbReference type="NCBI Taxonomy" id="94023"/>
    <lineage>
        <taxon>Eukaryota</taxon>
        <taxon>Fungi</taxon>
        <taxon>Fungi incertae sedis</taxon>
        <taxon>Mucoromycota</taxon>
        <taxon>Glomeromycotina</taxon>
        <taxon>Glomeromycetes</taxon>
        <taxon>Diversisporales</taxon>
        <taxon>Acaulosporaceae</taxon>
        <taxon>Acaulospora</taxon>
    </lineage>
</organism>
<reference evidence="1" key="1">
    <citation type="submission" date="2021-06" db="EMBL/GenBank/DDBJ databases">
        <authorList>
            <person name="Kallberg Y."/>
            <person name="Tangrot J."/>
            <person name="Rosling A."/>
        </authorList>
    </citation>
    <scope>NUCLEOTIDE SEQUENCE</scope>
    <source>
        <strain evidence="1">CL551</strain>
    </source>
</reference>
<keyword evidence="2" id="KW-1185">Reference proteome</keyword>
<dbReference type="AlphaFoldDB" id="A0A9N8VE38"/>
<gene>
    <name evidence="1" type="ORF">AMORRO_LOCUS949</name>
</gene>
<feature type="non-terminal residue" evidence="1">
    <location>
        <position position="291"/>
    </location>
</feature>
<accession>A0A9N8VE38</accession>
<dbReference type="Proteomes" id="UP000789342">
    <property type="component" value="Unassembled WGS sequence"/>
</dbReference>
<evidence type="ECO:0000313" key="1">
    <source>
        <dbReference type="EMBL" id="CAG8452080.1"/>
    </source>
</evidence>
<protein>
    <submittedName>
        <fullName evidence="1">4544_t:CDS:1</fullName>
    </submittedName>
</protein>
<sequence>FFGLVSLFIYGNDEFTKGLLNAVNKECYGTKRTSCVLEKVGRYIRKSVKSVTNLPNEDKINSERKLHLLFASFRCSCVQPSTLSPTSPIRPHSMPLYQDQPNEHTAERRISHERVLRERPSHELSSQNVTLESINEERLILNSISENINEERLILNSISESINEERLILNTISEFPIDQRTLSTSSSDSDSTLCPPEVLESCDTFSVSERSRRRWGYVKPNDYLSPYMIYAQYFSRNSNLETGSFTSTPTSLMLLRYRKRYSRRRNGFIAPRTGIPKELPAFEDSFLSYLS</sequence>
<name>A0A9N8VE38_9GLOM</name>